<dbReference type="Pfam" id="PF13472">
    <property type="entry name" value="Lipase_GDSL_2"/>
    <property type="match status" value="1"/>
</dbReference>
<evidence type="ECO:0000313" key="3">
    <source>
        <dbReference type="EMBL" id="MBB5745814.1"/>
    </source>
</evidence>
<dbReference type="AlphaFoldDB" id="A0A7W9FFX1"/>
<organism evidence="3 4">
    <name type="scientific">Brevundimonas variabilis</name>
    <dbReference type="NCBI Taxonomy" id="74312"/>
    <lineage>
        <taxon>Bacteria</taxon>
        <taxon>Pseudomonadati</taxon>
        <taxon>Pseudomonadota</taxon>
        <taxon>Alphaproteobacteria</taxon>
        <taxon>Caulobacterales</taxon>
        <taxon>Caulobacteraceae</taxon>
        <taxon>Brevundimonas</taxon>
    </lineage>
</organism>
<name>A0A7W9FFX1_9CAUL</name>
<feature type="signal peptide" evidence="1">
    <location>
        <begin position="1"/>
        <end position="31"/>
    </location>
</feature>
<dbReference type="InterPro" id="IPR051532">
    <property type="entry name" value="Ester_Hydrolysis_Enzymes"/>
</dbReference>
<evidence type="ECO:0000256" key="1">
    <source>
        <dbReference type="SAM" id="SignalP"/>
    </source>
</evidence>
<dbReference type="Proteomes" id="UP000545037">
    <property type="component" value="Unassembled WGS sequence"/>
</dbReference>
<gene>
    <name evidence="3" type="ORF">GGR13_001398</name>
</gene>
<proteinExistence type="predicted"/>
<comment type="caution">
    <text evidence="3">The sequence shown here is derived from an EMBL/GenBank/DDBJ whole genome shotgun (WGS) entry which is preliminary data.</text>
</comment>
<reference evidence="3 4" key="1">
    <citation type="submission" date="2020-08" db="EMBL/GenBank/DDBJ databases">
        <title>Genomic Encyclopedia of Type Strains, Phase IV (KMG-IV): sequencing the most valuable type-strain genomes for metagenomic binning, comparative biology and taxonomic classification.</title>
        <authorList>
            <person name="Goeker M."/>
        </authorList>
    </citation>
    <scope>NUCLEOTIDE SEQUENCE [LARGE SCALE GENOMIC DNA]</scope>
    <source>
        <strain evidence="3 4">DSM 4737</strain>
    </source>
</reference>
<dbReference type="PANTHER" id="PTHR30383:SF5">
    <property type="entry name" value="SGNH HYDROLASE-TYPE ESTERASE DOMAIN-CONTAINING PROTEIN"/>
    <property type="match status" value="1"/>
</dbReference>
<evidence type="ECO:0000259" key="2">
    <source>
        <dbReference type="Pfam" id="PF13472"/>
    </source>
</evidence>
<dbReference type="InterPro" id="IPR036514">
    <property type="entry name" value="SGNH_hydro_sf"/>
</dbReference>
<keyword evidence="1" id="KW-0732">Signal</keyword>
<dbReference type="Gene3D" id="3.40.50.1110">
    <property type="entry name" value="SGNH hydrolase"/>
    <property type="match status" value="1"/>
</dbReference>
<feature type="chain" id="PRO_5031105302" evidence="1">
    <location>
        <begin position="32"/>
        <end position="287"/>
    </location>
</feature>
<dbReference type="RefSeq" id="WP_183212766.1">
    <property type="nucleotide sequence ID" value="NZ_JACHOR010000002.1"/>
</dbReference>
<accession>A0A7W9FFX1</accession>
<feature type="domain" description="SGNH hydrolase-type esterase" evidence="2">
    <location>
        <begin position="83"/>
        <end position="273"/>
    </location>
</feature>
<dbReference type="SUPFAM" id="SSF52266">
    <property type="entry name" value="SGNH hydrolase"/>
    <property type="match status" value="1"/>
</dbReference>
<dbReference type="PANTHER" id="PTHR30383">
    <property type="entry name" value="THIOESTERASE 1/PROTEASE 1/LYSOPHOSPHOLIPASE L1"/>
    <property type="match status" value="1"/>
</dbReference>
<sequence length="287" mass="31455">MAEKQRGFVGLGRLCVALSAALWLQGGPAGAQTLVTGEVASRTADGFNSTRPTPRIEYWQKRLAEIEARLEAPDSLEPVKLVFLGDSITDFWTMGENPWFPGALGGRAIWTESFSGDRPETLGFNLGISGDRTEHVLHRIRPRSEGGLGQLDRTDLDPDVIILLIGINNSWDAETPAVDSVLAGIRAVVAAVQERKPDAIIVLQSLLPTNEPARNTSLVEPVNRALSAYSTDPSMAGNVRFLDIHDVFIGADGFQDRTLFMDGVHPNEAGYRAWRDRLLPFLTVIRR</sequence>
<dbReference type="EMBL" id="JACHOR010000002">
    <property type="protein sequence ID" value="MBB5745814.1"/>
    <property type="molecule type" value="Genomic_DNA"/>
</dbReference>
<dbReference type="GO" id="GO:0004622">
    <property type="term" value="F:phosphatidylcholine lysophospholipase activity"/>
    <property type="evidence" value="ECO:0007669"/>
    <property type="project" value="TreeGrafter"/>
</dbReference>
<evidence type="ECO:0000313" key="4">
    <source>
        <dbReference type="Proteomes" id="UP000545037"/>
    </source>
</evidence>
<keyword evidence="4" id="KW-1185">Reference proteome</keyword>
<protein>
    <submittedName>
        <fullName evidence="3">Lysophospholipase L1-like esterase</fullName>
    </submittedName>
</protein>
<dbReference type="InterPro" id="IPR013830">
    <property type="entry name" value="SGNH_hydro"/>
</dbReference>